<evidence type="ECO:0000256" key="4">
    <source>
        <dbReference type="ARBA" id="ARBA00022741"/>
    </source>
</evidence>
<dbReference type="EMBL" id="MHWE01000006">
    <property type="protein sequence ID" value="OHB04401.1"/>
    <property type="molecule type" value="Genomic_DNA"/>
</dbReference>
<protein>
    <recommendedName>
        <fullName evidence="2 8">Phosphoglycerate kinase</fullName>
        <ecNumber evidence="2 8">2.7.2.3</ecNumber>
    </recommendedName>
</protein>
<comment type="catalytic activity">
    <reaction evidence="1 8">
        <text>(2R)-3-phosphoglycerate + ATP = (2R)-3-phospho-glyceroyl phosphate + ADP</text>
        <dbReference type="Rhea" id="RHEA:14801"/>
        <dbReference type="ChEBI" id="CHEBI:30616"/>
        <dbReference type="ChEBI" id="CHEBI:57604"/>
        <dbReference type="ChEBI" id="CHEBI:58272"/>
        <dbReference type="ChEBI" id="CHEBI:456216"/>
        <dbReference type="EC" id="2.7.2.3"/>
    </reaction>
</comment>
<organism evidence="9 10">
    <name type="scientific">Candidatus Zambryskibacteria bacterium RIFCSPLOWO2_01_FULL_45_21</name>
    <dbReference type="NCBI Taxonomy" id="1802761"/>
    <lineage>
        <taxon>Bacteria</taxon>
        <taxon>Candidatus Zambryskiibacteriota</taxon>
    </lineage>
</organism>
<evidence type="ECO:0000313" key="10">
    <source>
        <dbReference type="Proteomes" id="UP000176800"/>
    </source>
</evidence>
<dbReference type="InterPro" id="IPR015824">
    <property type="entry name" value="Phosphoglycerate_kinase_N"/>
</dbReference>
<feature type="binding site" evidence="7">
    <location>
        <position position="188"/>
    </location>
    <ligand>
        <name>ATP</name>
        <dbReference type="ChEBI" id="CHEBI:30616"/>
    </ligand>
</feature>
<feature type="binding site" evidence="7">
    <location>
        <begin position="325"/>
        <end position="328"/>
    </location>
    <ligand>
        <name>ATP</name>
        <dbReference type="ChEBI" id="CHEBI:30616"/>
    </ligand>
</feature>
<accession>A0A1G2U4J2</accession>
<dbReference type="AlphaFoldDB" id="A0A1G2U4J2"/>
<name>A0A1G2U4J2_9BACT</name>
<evidence type="ECO:0000256" key="7">
    <source>
        <dbReference type="PIRSR" id="PIRSR000724-2"/>
    </source>
</evidence>
<evidence type="ECO:0000256" key="1">
    <source>
        <dbReference type="ARBA" id="ARBA00000642"/>
    </source>
</evidence>
<keyword evidence="3 8" id="KW-0808">Transferase</keyword>
<comment type="caution">
    <text evidence="9">The sequence shown here is derived from an EMBL/GenBank/DDBJ whole genome shotgun (WGS) entry which is preliminary data.</text>
</comment>
<dbReference type="SUPFAM" id="SSF53748">
    <property type="entry name" value="Phosphoglycerate kinase"/>
    <property type="match status" value="1"/>
</dbReference>
<gene>
    <name evidence="9" type="ORF">A3B14_03100</name>
</gene>
<dbReference type="EC" id="2.7.2.3" evidence="2 8"/>
<keyword evidence="6 7" id="KW-0067">ATP-binding</keyword>
<dbReference type="GO" id="GO:0004618">
    <property type="term" value="F:phosphoglycerate kinase activity"/>
    <property type="evidence" value="ECO:0007669"/>
    <property type="project" value="UniProtKB-EC"/>
</dbReference>
<keyword evidence="4" id="KW-0547">Nucleotide-binding</keyword>
<dbReference type="PANTHER" id="PTHR11406:SF23">
    <property type="entry name" value="PHOSPHOGLYCERATE KINASE 1, CHLOROPLASTIC-RELATED"/>
    <property type="match status" value="1"/>
</dbReference>
<comment type="similarity">
    <text evidence="8">Belongs to the phosphoglycerate kinase family.</text>
</comment>
<dbReference type="InterPro" id="IPR036043">
    <property type="entry name" value="Phosphoglycerate_kinase_sf"/>
</dbReference>
<dbReference type="GO" id="GO:0006094">
    <property type="term" value="P:gluconeogenesis"/>
    <property type="evidence" value="ECO:0007669"/>
    <property type="project" value="TreeGrafter"/>
</dbReference>
<evidence type="ECO:0000256" key="3">
    <source>
        <dbReference type="ARBA" id="ARBA00022679"/>
    </source>
</evidence>
<keyword evidence="5 8" id="KW-0418">Kinase</keyword>
<evidence type="ECO:0000256" key="8">
    <source>
        <dbReference type="RuleBase" id="RU000532"/>
    </source>
</evidence>
<reference evidence="9 10" key="1">
    <citation type="journal article" date="2016" name="Nat. Commun.">
        <title>Thousands of microbial genomes shed light on interconnected biogeochemical processes in an aquifer system.</title>
        <authorList>
            <person name="Anantharaman K."/>
            <person name="Brown C.T."/>
            <person name="Hug L.A."/>
            <person name="Sharon I."/>
            <person name="Castelle C.J."/>
            <person name="Probst A.J."/>
            <person name="Thomas B.C."/>
            <person name="Singh A."/>
            <person name="Wilkins M.J."/>
            <person name="Karaoz U."/>
            <person name="Brodie E.L."/>
            <person name="Williams K.H."/>
            <person name="Hubbard S.S."/>
            <person name="Banfield J.F."/>
        </authorList>
    </citation>
    <scope>NUCLEOTIDE SEQUENCE [LARGE SCALE GENOMIC DNA]</scope>
</reference>
<sequence length="367" mass="39879">MKTVDSIPDVSGKKIFLRLDLNVPVSGGRIVDDFRIKRALPTVAFLKSRGAQLIIASHFEGENKTLGPVFEYFKNIYPEMAFVNDYFPNNIGEAGSSGIVFLENLRKYPEEKLNDENFARHLASFAEVYVNEAFPVSHRRHASIISLPKFLPKFCGFAFAQEVEKLSYAFTPDKPFLFILGGAKFETKLPLIKKFSSLADSVFIGGALANDLLKARGNSVGKSLVSDIKADLSEIPEGKLIVPVDVVVKSENGEVSVKPVNEIAEDESVVDSGPKTIEILGQKIKEARFILWNGPLGNYEFGFKKGTEDLAKLIAQAPAHSIVGGGDTIASIAELDIGDKFSFLSSGGGAMLEFLATGTLPGIEALE</sequence>
<proteinExistence type="inferred from homology"/>
<feature type="binding site" evidence="7">
    <location>
        <position position="300"/>
    </location>
    <ligand>
        <name>ATP</name>
        <dbReference type="ChEBI" id="CHEBI:30616"/>
    </ligand>
</feature>
<dbReference type="InterPro" id="IPR001576">
    <property type="entry name" value="Phosphoglycerate_kinase"/>
</dbReference>
<dbReference type="GO" id="GO:0043531">
    <property type="term" value="F:ADP binding"/>
    <property type="evidence" value="ECO:0007669"/>
    <property type="project" value="TreeGrafter"/>
</dbReference>
<evidence type="ECO:0000256" key="5">
    <source>
        <dbReference type="ARBA" id="ARBA00022777"/>
    </source>
</evidence>
<evidence type="ECO:0000256" key="6">
    <source>
        <dbReference type="ARBA" id="ARBA00022840"/>
    </source>
</evidence>
<dbReference type="Pfam" id="PF00162">
    <property type="entry name" value="PGK"/>
    <property type="match status" value="1"/>
</dbReference>
<evidence type="ECO:0000313" key="9">
    <source>
        <dbReference type="EMBL" id="OHB04401.1"/>
    </source>
</evidence>
<dbReference type="GO" id="GO:0005829">
    <property type="term" value="C:cytosol"/>
    <property type="evidence" value="ECO:0007669"/>
    <property type="project" value="TreeGrafter"/>
</dbReference>
<dbReference type="PRINTS" id="PR00477">
    <property type="entry name" value="PHGLYCKINASE"/>
</dbReference>
<evidence type="ECO:0000256" key="2">
    <source>
        <dbReference type="ARBA" id="ARBA00013061"/>
    </source>
</evidence>
<dbReference type="Gene3D" id="3.40.50.1260">
    <property type="entry name" value="Phosphoglycerate kinase, N-terminal domain"/>
    <property type="match status" value="2"/>
</dbReference>
<dbReference type="GO" id="GO:0005524">
    <property type="term" value="F:ATP binding"/>
    <property type="evidence" value="ECO:0007669"/>
    <property type="project" value="UniProtKB-KW"/>
</dbReference>
<dbReference type="PANTHER" id="PTHR11406">
    <property type="entry name" value="PHOSPHOGLYCERATE KINASE"/>
    <property type="match status" value="1"/>
</dbReference>
<dbReference type="PIRSF" id="PIRSF000724">
    <property type="entry name" value="Pgk"/>
    <property type="match status" value="1"/>
</dbReference>
<dbReference type="GO" id="GO:0006096">
    <property type="term" value="P:glycolytic process"/>
    <property type="evidence" value="ECO:0007669"/>
    <property type="project" value="InterPro"/>
</dbReference>
<dbReference type="Proteomes" id="UP000176800">
    <property type="component" value="Unassembled WGS sequence"/>
</dbReference>